<proteinExistence type="predicted"/>
<dbReference type="EMBL" id="BMAT01012954">
    <property type="protein sequence ID" value="GFS02696.1"/>
    <property type="molecule type" value="Genomic_DNA"/>
</dbReference>
<evidence type="ECO:0000313" key="3">
    <source>
        <dbReference type="Proteomes" id="UP000762676"/>
    </source>
</evidence>
<evidence type="ECO:0000313" key="2">
    <source>
        <dbReference type="EMBL" id="GFS02696.1"/>
    </source>
</evidence>
<reference evidence="2 3" key="1">
    <citation type="journal article" date="2021" name="Elife">
        <title>Chloroplast acquisition without the gene transfer in kleptoplastic sea slugs, Plakobranchus ocellatus.</title>
        <authorList>
            <person name="Maeda T."/>
            <person name="Takahashi S."/>
            <person name="Yoshida T."/>
            <person name="Shimamura S."/>
            <person name="Takaki Y."/>
            <person name="Nagai Y."/>
            <person name="Toyoda A."/>
            <person name="Suzuki Y."/>
            <person name="Arimoto A."/>
            <person name="Ishii H."/>
            <person name="Satoh N."/>
            <person name="Nishiyama T."/>
            <person name="Hasebe M."/>
            <person name="Maruyama T."/>
            <person name="Minagawa J."/>
            <person name="Obokata J."/>
            <person name="Shigenobu S."/>
        </authorList>
    </citation>
    <scope>NUCLEOTIDE SEQUENCE [LARGE SCALE GENOMIC DNA]</scope>
</reference>
<evidence type="ECO:0000256" key="1">
    <source>
        <dbReference type="SAM" id="MobiDB-lite"/>
    </source>
</evidence>
<name>A0AAV4I140_9GAST</name>
<dbReference type="AlphaFoldDB" id="A0AAV4I140"/>
<gene>
    <name evidence="2" type="ORF">ElyMa_006451200</name>
</gene>
<dbReference type="Proteomes" id="UP000762676">
    <property type="component" value="Unassembled WGS sequence"/>
</dbReference>
<accession>A0AAV4I140</accession>
<feature type="region of interest" description="Disordered" evidence="1">
    <location>
        <begin position="1"/>
        <end position="24"/>
    </location>
</feature>
<comment type="caution">
    <text evidence="2">The sequence shown here is derived from an EMBL/GenBank/DDBJ whole genome shotgun (WGS) entry which is preliminary data.</text>
</comment>
<sequence>METESRFIRRVSSTDDSEPTPFPCEDVGDVKGENYLKVFSSETCRTLPYRIRVILKSSQLQTTAKVDCPSGLEDNYYYETANHYNTSTEFPLENLERINVKDNCSYEFI</sequence>
<keyword evidence="3" id="KW-1185">Reference proteome</keyword>
<organism evidence="2 3">
    <name type="scientific">Elysia marginata</name>
    <dbReference type="NCBI Taxonomy" id="1093978"/>
    <lineage>
        <taxon>Eukaryota</taxon>
        <taxon>Metazoa</taxon>
        <taxon>Spiralia</taxon>
        <taxon>Lophotrochozoa</taxon>
        <taxon>Mollusca</taxon>
        <taxon>Gastropoda</taxon>
        <taxon>Heterobranchia</taxon>
        <taxon>Euthyneura</taxon>
        <taxon>Panpulmonata</taxon>
        <taxon>Sacoglossa</taxon>
        <taxon>Placobranchoidea</taxon>
        <taxon>Plakobranchidae</taxon>
        <taxon>Elysia</taxon>
    </lineage>
</organism>
<protein>
    <submittedName>
        <fullName evidence="2">Uncharacterized protein</fullName>
    </submittedName>
</protein>